<dbReference type="SUPFAM" id="SSF54292">
    <property type="entry name" value="2Fe-2S ferredoxin-like"/>
    <property type="match status" value="1"/>
</dbReference>
<dbReference type="NCBIfam" id="TIGR02160">
    <property type="entry name" value="PA_CoA_Oxy5"/>
    <property type="match status" value="1"/>
</dbReference>
<dbReference type="InterPro" id="IPR001709">
    <property type="entry name" value="Flavoprot_Pyr_Nucl_cyt_Rdtase"/>
</dbReference>
<evidence type="ECO:0000256" key="5">
    <source>
        <dbReference type="ARBA" id="ARBA00022827"/>
    </source>
</evidence>
<protein>
    <submittedName>
        <fullName evidence="11">Phenylacetate-CoA oxygenase/reductase subunit PaaK</fullName>
    </submittedName>
</protein>
<sequence>MNPRFHTLKIKDIRQETEDAVSIALTVPEELKENYVYEPGQYLTFRTNIDGEEVRRSYSICTGLHEDELRVAVKKMQYGKFSTFANEDLKIDDEIEVMTPMGTFTTEITEDSEKSFLFFAGGSGITPVMSLIKTILNKAKKSNVTLVYGNRGFDYIIFRDQLEDLKNVYMDRFSLMHVFSAEKLGNQLQEGLLDKTQIEKIYTSILKEQDIDEVFVCGPEPTIHAVKDVFTEVGYDDKKIHFELFTSPSQKNKSPLPKASSHAKVDANIKVILDGEEILLNLDSEGESILDAASKAGADVPYSCKGGVCCTCKAKVLEGKARMDVNYALEEDEVEAGYILTCQSHPVSDKLVVSFDD</sequence>
<dbReference type="RefSeq" id="WP_101334866.1">
    <property type="nucleotide sequence ID" value="NZ_PJNI01000010.1"/>
</dbReference>
<dbReference type="Pfam" id="PF00111">
    <property type="entry name" value="Fer2"/>
    <property type="match status" value="1"/>
</dbReference>
<dbReference type="AlphaFoldDB" id="A0A2I0R1D7"/>
<dbReference type="InterPro" id="IPR017938">
    <property type="entry name" value="Riboflavin_synthase-like_b-brl"/>
</dbReference>
<dbReference type="CDD" id="cd00207">
    <property type="entry name" value="fer2"/>
    <property type="match status" value="1"/>
</dbReference>
<dbReference type="InterPro" id="IPR050415">
    <property type="entry name" value="MRET"/>
</dbReference>
<reference evidence="11 12" key="1">
    <citation type="submission" date="2017-12" db="EMBL/GenBank/DDBJ databases">
        <title>The draft genome sequence of Brumimicrobium saltpan LHR20.</title>
        <authorList>
            <person name="Do Z.-J."/>
            <person name="Luo H.-R."/>
        </authorList>
    </citation>
    <scope>NUCLEOTIDE SEQUENCE [LARGE SCALE GENOMIC DNA]</scope>
    <source>
        <strain evidence="11 12">LHR20</strain>
    </source>
</reference>
<evidence type="ECO:0000259" key="10">
    <source>
        <dbReference type="PROSITE" id="PS51384"/>
    </source>
</evidence>
<evidence type="ECO:0000256" key="3">
    <source>
        <dbReference type="ARBA" id="ARBA00022714"/>
    </source>
</evidence>
<dbReference type="PANTHER" id="PTHR47354:SF8">
    <property type="entry name" value="1,2-PHENYLACETYL-COA EPOXIDASE, SUBUNIT E"/>
    <property type="match status" value="1"/>
</dbReference>
<keyword evidence="6" id="KW-0560">Oxidoreductase</keyword>
<dbReference type="OrthoDB" id="9789468at2"/>
<evidence type="ECO:0000256" key="6">
    <source>
        <dbReference type="ARBA" id="ARBA00023002"/>
    </source>
</evidence>
<dbReference type="InterPro" id="IPR017927">
    <property type="entry name" value="FAD-bd_FR_type"/>
</dbReference>
<dbReference type="SUPFAM" id="SSF52343">
    <property type="entry name" value="Ferredoxin reductase-like, C-terminal NADP-linked domain"/>
    <property type="match status" value="1"/>
</dbReference>
<proteinExistence type="predicted"/>
<comment type="caution">
    <text evidence="11">The sequence shown here is derived from an EMBL/GenBank/DDBJ whole genome shotgun (WGS) entry which is preliminary data.</text>
</comment>
<keyword evidence="12" id="KW-1185">Reference proteome</keyword>
<evidence type="ECO:0000256" key="2">
    <source>
        <dbReference type="ARBA" id="ARBA00022630"/>
    </source>
</evidence>
<dbReference type="Proteomes" id="UP000236654">
    <property type="component" value="Unassembled WGS sequence"/>
</dbReference>
<keyword evidence="2" id="KW-0285">Flavoprotein</keyword>
<evidence type="ECO:0000259" key="9">
    <source>
        <dbReference type="PROSITE" id="PS51085"/>
    </source>
</evidence>
<dbReference type="PANTHER" id="PTHR47354">
    <property type="entry name" value="NADH OXIDOREDUCTASE HCR"/>
    <property type="match status" value="1"/>
</dbReference>
<dbReference type="GO" id="GO:0010124">
    <property type="term" value="P:phenylacetate catabolic process"/>
    <property type="evidence" value="ECO:0007669"/>
    <property type="project" value="InterPro"/>
</dbReference>
<keyword evidence="5" id="KW-0274">FAD</keyword>
<keyword evidence="8" id="KW-0411">Iron-sulfur</keyword>
<dbReference type="EMBL" id="PJNI01000010">
    <property type="protein sequence ID" value="PKR80394.1"/>
    <property type="molecule type" value="Genomic_DNA"/>
</dbReference>
<dbReference type="InterPro" id="IPR012675">
    <property type="entry name" value="Beta-grasp_dom_sf"/>
</dbReference>
<dbReference type="GO" id="GO:0046872">
    <property type="term" value="F:metal ion binding"/>
    <property type="evidence" value="ECO:0007669"/>
    <property type="project" value="UniProtKB-KW"/>
</dbReference>
<dbReference type="SUPFAM" id="SSF63380">
    <property type="entry name" value="Riboflavin synthase domain-like"/>
    <property type="match status" value="1"/>
</dbReference>
<dbReference type="Pfam" id="PF00970">
    <property type="entry name" value="FAD_binding_6"/>
    <property type="match status" value="1"/>
</dbReference>
<feature type="domain" description="FAD-binding FR-type" evidence="10">
    <location>
        <begin position="3"/>
        <end position="107"/>
    </location>
</feature>
<dbReference type="InterPro" id="IPR011884">
    <property type="entry name" value="PaaE"/>
</dbReference>
<dbReference type="GO" id="GO:0050660">
    <property type="term" value="F:flavin adenine dinucleotide binding"/>
    <property type="evidence" value="ECO:0007669"/>
    <property type="project" value="TreeGrafter"/>
</dbReference>
<dbReference type="Pfam" id="PF00175">
    <property type="entry name" value="NAD_binding_1"/>
    <property type="match status" value="1"/>
</dbReference>
<dbReference type="PROSITE" id="PS51085">
    <property type="entry name" value="2FE2S_FER_2"/>
    <property type="match status" value="1"/>
</dbReference>
<evidence type="ECO:0000313" key="11">
    <source>
        <dbReference type="EMBL" id="PKR80394.1"/>
    </source>
</evidence>
<dbReference type="PRINTS" id="PR00410">
    <property type="entry name" value="PHEHYDRXLASE"/>
</dbReference>
<dbReference type="GO" id="GO:0016491">
    <property type="term" value="F:oxidoreductase activity"/>
    <property type="evidence" value="ECO:0007669"/>
    <property type="project" value="UniProtKB-KW"/>
</dbReference>
<keyword evidence="7" id="KW-0408">Iron</keyword>
<keyword evidence="3" id="KW-0001">2Fe-2S</keyword>
<dbReference type="InterPro" id="IPR001041">
    <property type="entry name" value="2Fe-2S_ferredoxin-type"/>
</dbReference>
<evidence type="ECO:0000256" key="4">
    <source>
        <dbReference type="ARBA" id="ARBA00022723"/>
    </source>
</evidence>
<evidence type="ECO:0000313" key="12">
    <source>
        <dbReference type="Proteomes" id="UP000236654"/>
    </source>
</evidence>
<organism evidence="11 12">
    <name type="scientific">Brumimicrobium salinarum</name>
    <dbReference type="NCBI Taxonomy" id="2058658"/>
    <lineage>
        <taxon>Bacteria</taxon>
        <taxon>Pseudomonadati</taxon>
        <taxon>Bacteroidota</taxon>
        <taxon>Flavobacteriia</taxon>
        <taxon>Flavobacteriales</taxon>
        <taxon>Crocinitomicaceae</taxon>
        <taxon>Brumimicrobium</taxon>
    </lineage>
</organism>
<dbReference type="Gene3D" id="3.10.20.30">
    <property type="match status" value="1"/>
</dbReference>
<comment type="cofactor">
    <cofactor evidence="1">
        <name>FAD</name>
        <dbReference type="ChEBI" id="CHEBI:57692"/>
    </cofactor>
</comment>
<name>A0A2I0R1D7_9FLAO</name>
<dbReference type="InterPro" id="IPR036010">
    <property type="entry name" value="2Fe-2S_ferredoxin-like_sf"/>
</dbReference>
<evidence type="ECO:0000256" key="1">
    <source>
        <dbReference type="ARBA" id="ARBA00001974"/>
    </source>
</evidence>
<dbReference type="Gene3D" id="3.40.50.80">
    <property type="entry name" value="Nucleotide-binding domain of ferredoxin-NADP reductase (FNR) module"/>
    <property type="match status" value="1"/>
</dbReference>
<dbReference type="InterPro" id="IPR039261">
    <property type="entry name" value="FNR_nucleotide-bd"/>
</dbReference>
<dbReference type="PROSITE" id="PS51384">
    <property type="entry name" value="FAD_FR"/>
    <property type="match status" value="1"/>
</dbReference>
<keyword evidence="4" id="KW-0479">Metal-binding</keyword>
<feature type="domain" description="2Fe-2S ferredoxin-type" evidence="9">
    <location>
        <begin position="267"/>
        <end position="357"/>
    </location>
</feature>
<dbReference type="Gene3D" id="2.40.30.10">
    <property type="entry name" value="Translation factors"/>
    <property type="match status" value="1"/>
</dbReference>
<evidence type="ECO:0000256" key="8">
    <source>
        <dbReference type="ARBA" id="ARBA00023014"/>
    </source>
</evidence>
<gene>
    <name evidence="11" type="primary">paaK</name>
    <name evidence="11" type="ORF">CW751_10005</name>
</gene>
<dbReference type="GO" id="GO:0051537">
    <property type="term" value="F:2 iron, 2 sulfur cluster binding"/>
    <property type="evidence" value="ECO:0007669"/>
    <property type="project" value="UniProtKB-KW"/>
</dbReference>
<evidence type="ECO:0000256" key="7">
    <source>
        <dbReference type="ARBA" id="ARBA00023004"/>
    </source>
</evidence>
<dbReference type="InterPro" id="IPR008333">
    <property type="entry name" value="Cbr1-like_FAD-bd_dom"/>
</dbReference>
<accession>A0A2I0R1D7</accession>
<dbReference type="PRINTS" id="PR00371">
    <property type="entry name" value="FPNCR"/>
</dbReference>
<dbReference type="CDD" id="cd06214">
    <property type="entry name" value="PA_degradation_oxidoreductase_like"/>
    <property type="match status" value="1"/>
</dbReference>
<dbReference type="InterPro" id="IPR001433">
    <property type="entry name" value="OxRdtase_FAD/NAD-bd"/>
</dbReference>